<accession>A0A0D5XVQ3</accession>
<protein>
    <submittedName>
        <fullName evidence="1">Uncharacterized protein</fullName>
    </submittedName>
</protein>
<proteinExistence type="predicted"/>
<reference evidence="1 2" key="1">
    <citation type="journal article" date="2015" name="Mol. Plant Microbe Interact.">
        <title>Comparative Genomic Analysis of Pseudomonas chlororaphis PCL1606 Reveals New Insight into Antifungal Compounds Involved in Biocontrol.</title>
        <authorList>
            <person name="Calderon C.E."/>
            <person name="Ramos C."/>
            <person name="de Vicente A."/>
            <person name="Cazorla F.M."/>
        </authorList>
    </citation>
    <scope>NUCLEOTIDE SEQUENCE [LARGE SCALE GENOMIC DNA]</scope>
    <source>
        <strain evidence="1 2">PCL1606</strain>
    </source>
</reference>
<dbReference type="EMBL" id="CP011110">
    <property type="protein sequence ID" value="AKA23138.1"/>
    <property type="molecule type" value="Genomic_DNA"/>
</dbReference>
<sequence>MDHRQLRGLLQVPAFGVEVLISVTSGLKMEDHQHGNGYDVR</sequence>
<evidence type="ECO:0000313" key="1">
    <source>
        <dbReference type="EMBL" id="AKA23138.1"/>
    </source>
</evidence>
<dbReference type="AlphaFoldDB" id="A0A0D5XVQ3"/>
<gene>
    <name evidence="1" type="ORF">PCL1606_16830</name>
</gene>
<dbReference type="Proteomes" id="UP000032748">
    <property type="component" value="Chromosome"/>
</dbReference>
<evidence type="ECO:0000313" key="2">
    <source>
        <dbReference type="Proteomes" id="UP000032748"/>
    </source>
</evidence>
<name>A0A0D5XVQ3_9PSED</name>
<organism evidence="1 2">
    <name type="scientific">Pseudomonas chlororaphis</name>
    <dbReference type="NCBI Taxonomy" id="587753"/>
    <lineage>
        <taxon>Bacteria</taxon>
        <taxon>Pseudomonadati</taxon>
        <taxon>Pseudomonadota</taxon>
        <taxon>Gammaproteobacteria</taxon>
        <taxon>Pseudomonadales</taxon>
        <taxon>Pseudomonadaceae</taxon>
        <taxon>Pseudomonas</taxon>
    </lineage>
</organism>
<dbReference type="KEGG" id="pcz:PCL1606_16830"/>